<dbReference type="PANTHER" id="PTHR46455:SF5">
    <property type="entry name" value="SET AND MYND DOMAIN CONTAINING, ARTHROPOD-SPECIFIC, MEMBER 4, ISOFORM A"/>
    <property type="match status" value="1"/>
</dbReference>
<keyword evidence="1" id="KW-0479">Metal-binding</keyword>
<evidence type="ECO:0000259" key="5">
    <source>
        <dbReference type="PROSITE" id="PS50280"/>
    </source>
</evidence>
<keyword evidence="2 4" id="KW-0863">Zinc-finger</keyword>
<name>A0A9C6WUU5_FRAOC</name>
<dbReference type="InterPro" id="IPR046341">
    <property type="entry name" value="SET_dom_sf"/>
</dbReference>
<dbReference type="AlphaFoldDB" id="A0A9C6WUU5"/>
<dbReference type="Gene3D" id="6.10.140.2220">
    <property type="match status" value="2"/>
</dbReference>
<dbReference type="SUPFAM" id="SSF82199">
    <property type="entry name" value="SET domain"/>
    <property type="match status" value="1"/>
</dbReference>
<evidence type="ECO:0000313" key="9">
    <source>
        <dbReference type="RefSeq" id="XP_052119554.1"/>
    </source>
</evidence>
<dbReference type="GO" id="GO:0008270">
    <property type="term" value="F:zinc ion binding"/>
    <property type="evidence" value="ECO:0007669"/>
    <property type="project" value="UniProtKB-KW"/>
</dbReference>
<dbReference type="Pfam" id="PF00856">
    <property type="entry name" value="SET"/>
    <property type="match status" value="1"/>
</dbReference>
<dbReference type="CDD" id="cd20071">
    <property type="entry name" value="SET_SMYD"/>
    <property type="match status" value="1"/>
</dbReference>
<dbReference type="Gene3D" id="2.170.270.10">
    <property type="entry name" value="SET domain"/>
    <property type="match status" value="1"/>
</dbReference>
<evidence type="ECO:0000259" key="6">
    <source>
        <dbReference type="PROSITE" id="PS50865"/>
    </source>
</evidence>
<dbReference type="SUPFAM" id="SSF144232">
    <property type="entry name" value="HIT/MYND zinc finger-like"/>
    <property type="match status" value="1"/>
</dbReference>
<proteinExistence type="predicted"/>
<dbReference type="PROSITE" id="PS50865">
    <property type="entry name" value="ZF_MYND_2"/>
    <property type="match status" value="1"/>
</dbReference>
<feature type="domain" description="SET" evidence="5">
    <location>
        <begin position="50"/>
        <end position="328"/>
    </location>
</feature>
<protein>
    <submittedName>
        <fullName evidence="8 9">Uncharacterized protein LOC113214864 isoform X1</fullName>
    </submittedName>
</protein>
<dbReference type="GO" id="GO:0008170">
    <property type="term" value="F:N-methyltransferase activity"/>
    <property type="evidence" value="ECO:0007669"/>
    <property type="project" value="UniProtKB-ARBA"/>
</dbReference>
<gene>
    <name evidence="8 9" type="primary">LOC113214864</name>
</gene>
<dbReference type="RefSeq" id="XP_052119553.1">
    <property type="nucleotide sequence ID" value="XM_052263593.1"/>
</dbReference>
<reference evidence="8 9" key="1">
    <citation type="submission" date="2025-04" db="UniProtKB">
        <authorList>
            <consortium name="RefSeq"/>
        </authorList>
    </citation>
    <scope>IDENTIFICATION</scope>
    <source>
        <tissue evidence="8 9">Whole organism</tissue>
    </source>
</reference>
<dbReference type="InterPro" id="IPR053010">
    <property type="entry name" value="SET_SmydA-8"/>
</dbReference>
<dbReference type="GeneID" id="113214864"/>
<dbReference type="InterPro" id="IPR002893">
    <property type="entry name" value="Znf_MYND"/>
</dbReference>
<evidence type="ECO:0000313" key="8">
    <source>
        <dbReference type="RefSeq" id="XP_052119553.1"/>
    </source>
</evidence>
<evidence type="ECO:0000256" key="1">
    <source>
        <dbReference type="ARBA" id="ARBA00022723"/>
    </source>
</evidence>
<dbReference type="Gene3D" id="1.10.220.160">
    <property type="match status" value="1"/>
</dbReference>
<keyword evidence="3" id="KW-0862">Zinc</keyword>
<evidence type="ECO:0000313" key="7">
    <source>
        <dbReference type="Proteomes" id="UP000504606"/>
    </source>
</evidence>
<dbReference type="GO" id="GO:0008757">
    <property type="term" value="F:S-adenosylmethionine-dependent methyltransferase activity"/>
    <property type="evidence" value="ECO:0007669"/>
    <property type="project" value="UniProtKB-ARBA"/>
</dbReference>
<dbReference type="Pfam" id="PF01753">
    <property type="entry name" value="zf-MYND"/>
    <property type="match status" value="1"/>
</dbReference>
<dbReference type="KEGG" id="foc:113214864"/>
<organism evidence="7 9">
    <name type="scientific">Frankliniella occidentalis</name>
    <name type="common">Western flower thrips</name>
    <name type="synonym">Euthrips occidentalis</name>
    <dbReference type="NCBI Taxonomy" id="133901"/>
    <lineage>
        <taxon>Eukaryota</taxon>
        <taxon>Metazoa</taxon>
        <taxon>Ecdysozoa</taxon>
        <taxon>Arthropoda</taxon>
        <taxon>Hexapoda</taxon>
        <taxon>Insecta</taxon>
        <taxon>Pterygota</taxon>
        <taxon>Neoptera</taxon>
        <taxon>Paraneoptera</taxon>
        <taxon>Thysanoptera</taxon>
        <taxon>Terebrantia</taxon>
        <taxon>Thripoidea</taxon>
        <taxon>Thripidae</taxon>
        <taxon>Frankliniella</taxon>
    </lineage>
</organism>
<evidence type="ECO:0000256" key="2">
    <source>
        <dbReference type="ARBA" id="ARBA00022771"/>
    </source>
</evidence>
<dbReference type="OrthoDB" id="5945798at2759"/>
<dbReference type="GO" id="GO:0008276">
    <property type="term" value="F:protein methyltransferase activity"/>
    <property type="evidence" value="ECO:0007669"/>
    <property type="project" value="UniProtKB-ARBA"/>
</dbReference>
<dbReference type="Proteomes" id="UP000504606">
    <property type="component" value="Unplaced"/>
</dbReference>
<dbReference type="PROSITE" id="PS50280">
    <property type="entry name" value="SET"/>
    <property type="match status" value="1"/>
</dbReference>
<feature type="domain" description="MYND-type" evidence="6">
    <location>
        <begin position="14"/>
        <end position="49"/>
    </location>
</feature>
<dbReference type="InterPro" id="IPR001214">
    <property type="entry name" value="SET_dom"/>
</dbReference>
<dbReference type="RefSeq" id="XP_052119554.1">
    <property type="nucleotide sequence ID" value="XM_052263594.1"/>
</dbReference>
<accession>A0A9C6WUU5</accession>
<evidence type="ECO:0000256" key="4">
    <source>
        <dbReference type="PROSITE-ProRule" id="PRU00134"/>
    </source>
</evidence>
<evidence type="ECO:0000256" key="3">
    <source>
        <dbReference type="ARBA" id="ARBA00022833"/>
    </source>
</evidence>
<sequence length="584" mass="65227">MEDHFTYGPCRGPCAVCGQPGAVCARCRVAFYCGKDHQRMHWKLHKPVCGCLEVRTDERVGRHIVAIKDIPARTILMRELPLVVFPFNPTQALLQPDTEDLEPIEGGKVCLCVACCMKVDNPIPCVHCGWPLCKRSCPHLDRHSTECAAFQMGKYKYHGDITSVDTTDLDLLAAIRIWLASHKEKERGPRLLKLQHEIPAPSAKKGTVDAAMLKKASELFWKKVLSTAVRALLVMGSNEREANEGIKRALGSSLINSFGSNHGLNNRKGESPFLYQYSGAALYAGLSLLEHSCVPNARTAQADGDSDAVILVASRDIAAGEHVTISYHDNPLANLHERWVDNATRGFVCRCELCEDPTEKGTYFNAWCCTTCKRNDRKNLVTLVGAFGWRCKVCKASGPNPDPAVQELQKSFRHLQVLMALDENPAGEGVQRLWQGYIDAALWPKGPLHPTHHLVVKAAAELLTLGDNVCPPRQPATLREAAYLVEHCRKLLDVIDVLRPPINTYRREVVMYLFNFNLEKLLLHRGQRQSNTRTLKSTIDKLKKELSDLLADIRHISISQRELETCERLQTQFGLVSGMASLFM</sequence>
<dbReference type="PANTHER" id="PTHR46455">
    <property type="entry name" value="SET AND MYND DOMAIN CONTAINING, ARTHROPOD-SPECIFIC, MEMBER 4, ISOFORM A"/>
    <property type="match status" value="1"/>
</dbReference>
<keyword evidence="7" id="KW-1185">Reference proteome</keyword>